<organism evidence="2 3">
    <name type="scientific">Halobaculum litoreum</name>
    <dbReference type="NCBI Taxonomy" id="3031998"/>
    <lineage>
        <taxon>Archaea</taxon>
        <taxon>Methanobacteriati</taxon>
        <taxon>Methanobacteriota</taxon>
        <taxon>Stenosarchaea group</taxon>
        <taxon>Halobacteria</taxon>
        <taxon>Halobacteriales</taxon>
        <taxon>Haloferacaceae</taxon>
        <taxon>Halobaculum</taxon>
    </lineage>
</organism>
<name>A0ABD5XPI6_9EURY</name>
<evidence type="ECO:0000259" key="1">
    <source>
        <dbReference type="Pfam" id="PF20068"/>
    </source>
</evidence>
<accession>A0ABD5XPI6</accession>
<sequence>MSHTDMAETTTHTRELSRTETAAYLRRIADELDSDAETVRVPVGNKSVRLSPPDRLAGEVTVIERSRRLRRDVELLELAFEWTPSKRARNRGEDG</sequence>
<comment type="caution">
    <text evidence="2">The sequence shown here is derived from an EMBL/GenBank/DDBJ whole genome shotgun (WGS) entry which is preliminary data.</text>
</comment>
<evidence type="ECO:0000313" key="3">
    <source>
        <dbReference type="Proteomes" id="UP001596368"/>
    </source>
</evidence>
<protein>
    <submittedName>
        <fullName evidence="2">Amphi-Trp domain-containing protein</fullName>
    </submittedName>
</protein>
<gene>
    <name evidence="2" type="ORF">ACFQRB_08795</name>
</gene>
<reference evidence="2 3" key="1">
    <citation type="journal article" date="2019" name="Int. J. Syst. Evol. Microbiol.">
        <title>The Global Catalogue of Microorganisms (GCM) 10K type strain sequencing project: providing services to taxonomists for standard genome sequencing and annotation.</title>
        <authorList>
            <consortium name="The Broad Institute Genomics Platform"/>
            <consortium name="The Broad Institute Genome Sequencing Center for Infectious Disease"/>
            <person name="Wu L."/>
            <person name="Ma J."/>
        </authorList>
    </citation>
    <scope>NUCLEOTIDE SEQUENCE [LARGE SCALE GENOMIC DNA]</scope>
    <source>
        <strain evidence="2 3">DT92</strain>
    </source>
</reference>
<dbReference type="Proteomes" id="UP001596368">
    <property type="component" value="Unassembled WGS sequence"/>
</dbReference>
<dbReference type="InterPro" id="IPR027598">
    <property type="entry name" value="Amphi-Trp_dom"/>
</dbReference>
<proteinExistence type="predicted"/>
<dbReference type="NCBIfam" id="TIGR04354">
    <property type="entry name" value="amphi-Trp"/>
    <property type="match status" value="1"/>
</dbReference>
<feature type="domain" description="Amphi-Trp" evidence="1">
    <location>
        <begin position="13"/>
        <end position="90"/>
    </location>
</feature>
<dbReference type="AlphaFoldDB" id="A0ABD5XPI6"/>
<keyword evidence="3" id="KW-1185">Reference proteome</keyword>
<dbReference type="EMBL" id="JBHSZG010000001">
    <property type="protein sequence ID" value="MFC7136576.1"/>
    <property type="molecule type" value="Genomic_DNA"/>
</dbReference>
<dbReference type="Pfam" id="PF20068">
    <property type="entry name" value="Amphi-Trp"/>
    <property type="match status" value="1"/>
</dbReference>
<evidence type="ECO:0000313" key="2">
    <source>
        <dbReference type="EMBL" id="MFC7136576.1"/>
    </source>
</evidence>